<dbReference type="EMBL" id="JAENGY010001151">
    <property type="protein sequence ID" value="KAG6951970.1"/>
    <property type="molecule type" value="Genomic_DNA"/>
</dbReference>
<proteinExistence type="predicted"/>
<dbReference type="AlphaFoldDB" id="A0A8J5IXB7"/>
<sequence>MKDKFYKKVGAAYIIGRVCCTVKSKKKSRKKQEEATQTSKKATPLLFQVRWIDSQFQSQSEDTSLSLVQKGHANYNLFMAATTALHWEEHCQASGDDRLAISDSIEQLQEAPAHHNPSQVMPTSLAEVEAIKLCDSTQEPT</sequence>
<organism evidence="1 2">
    <name type="scientific">Phytophthora aleatoria</name>
    <dbReference type="NCBI Taxonomy" id="2496075"/>
    <lineage>
        <taxon>Eukaryota</taxon>
        <taxon>Sar</taxon>
        <taxon>Stramenopiles</taxon>
        <taxon>Oomycota</taxon>
        <taxon>Peronosporomycetes</taxon>
        <taxon>Peronosporales</taxon>
        <taxon>Peronosporaceae</taxon>
        <taxon>Phytophthora</taxon>
    </lineage>
</organism>
<keyword evidence="2" id="KW-1185">Reference proteome</keyword>
<accession>A0A8J5IXB7</accession>
<evidence type="ECO:0000313" key="2">
    <source>
        <dbReference type="Proteomes" id="UP000709295"/>
    </source>
</evidence>
<evidence type="ECO:0000313" key="1">
    <source>
        <dbReference type="EMBL" id="KAG6951970.1"/>
    </source>
</evidence>
<protein>
    <submittedName>
        <fullName evidence="1">Uncharacterized protein</fullName>
    </submittedName>
</protein>
<dbReference type="Proteomes" id="UP000709295">
    <property type="component" value="Unassembled WGS sequence"/>
</dbReference>
<comment type="caution">
    <text evidence="1">The sequence shown here is derived from an EMBL/GenBank/DDBJ whole genome shotgun (WGS) entry which is preliminary data.</text>
</comment>
<name>A0A8J5IXB7_9STRA</name>
<reference evidence="1" key="1">
    <citation type="submission" date="2021-01" db="EMBL/GenBank/DDBJ databases">
        <title>Phytophthora aleatoria, a newly-described species from Pinus radiata is distinct from Phytophthora cactorum isolates based on comparative genomics.</title>
        <authorList>
            <person name="Mcdougal R."/>
            <person name="Panda P."/>
            <person name="Williams N."/>
            <person name="Studholme D.J."/>
        </authorList>
    </citation>
    <scope>NUCLEOTIDE SEQUENCE</scope>
    <source>
        <strain evidence="1">NZFS 4037</strain>
    </source>
</reference>
<gene>
    <name evidence="1" type="ORF">JG688_00013495</name>
</gene>